<evidence type="ECO:0008006" key="5">
    <source>
        <dbReference type="Google" id="ProtNLM"/>
    </source>
</evidence>
<evidence type="ECO:0000313" key="3">
    <source>
        <dbReference type="EMBL" id="MBN8660119.1"/>
    </source>
</evidence>
<feature type="chain" id="PRO_5035169077" description="TonB C-terminal domain-containing protein" evidence="2">
    <location>
        <begin position="37"/>
        <end position="264"/>
    </location>
</feature>
<sequence>MNRRPEYDQKIKAVANLKLLTLAASLSLLAAMPLSAQETLKGGVEETGAAESQTFRPAVPMLAPVVKEKPKEGRIEDQGNGLSGQAEEDGLNPMKGQLDQDGGPLKGSAQVSESDLQAQDPDTADQELMVEWDKWHNRLLWSIQSGVQELINSPENVEPRWDARRGRVVLGPNIPLGTKATFFVRVSADKRIVKARIVQPSGYPDYDKALLDAIYALDGTSILRFPRNSKRQRVNETATIITSDRGDREFFKFGDVEKYTVPGR</sequence>
<keyword evidence="2" id="KW-0732">Signal</keyword>
<comment type="caution">
    <text evidence="3">The sequence shown here is derived from an EMBL/GenBank/DDBJ whole genome shotgun (WGS) entry which is preliminary data.</text>
</comment>
<gene>
    <name evidence="3" type="ORF">J0M35_07130</name>
</gene>
<evidence type="ECO:0000256" key="2">
    <source>
        <dbReference type="SAM" id="SignalP"/>
    </source>
</evidence>
<organism evidence="3 4">
    <name type="scientific">Candidatus Obscuribacter phosphatis</name>
    <dbReference type="NCBI Taxonomy" id="1906157"/>
    <lineage>
        <taxon>Bacteria</taxon>
        <taxon>Bacillati</taxon>
        <taxon>Candidatus Melainabacteria</taxon>
        <taxon>Candidatus Obscuribacterales</taxon>
        <taxon>Candidatus Obscuribacteraceae</taxon>
        <taxon>Candidatus Obscuribacter</taxon>
    </lineage>
</organism>
<dbReference type="Proteomes" id="UP000664277">
    <property type="component" value="Unassembled WGS sequence"/>
</dbReference>
<proteinExistence type="predicted"/>
<protein>
    <recommendedName>
        <fullName evidence="5">TonB C-terminal domain-containing protein</fullName>
    </recommendedName>
</protein>
<dbReference type="SUPFAM" id="SSF74653">
    <property type="entry name" value="TolA/TonB C-terminal domain"/>
    <property type="match status" value="1"/>
</dbReference>
<accession>A0A8J7P763</accession>
<evidence type="ECO:0000313" key="4">
    <source>
        <dbReference type="Proteomes" id="UP000664277"/>
    </source>
</evidence>
<feature type="signal peptide" evidence="2">
    <location>
        <begin position="1"/>
        <end position="36"/>
    </location>
</feature>
<evidence type="ECO:0000256" key="1">
    <source>
        <dbReference type="SAM" id="MobiDB-lite"/>
    </source>
</evidence>
<reference evidence="3" key="1">
    <citation type="submission" date="2021-02" db="EMBL/GenBank/DDBJ databases">
        <title>Genome-Resolved Metagenomics of a Microbial Community Performing Photosynthetic Biological Nutrient Removal.</title>
        <authorList>
            <person name="Mcdaniel E.A."/>
        </authorList>
    </citation>
    <scope>NUCLEOTIDE SEQUENCE</scope>
    <source>
        <strain evidence="3">UWPOB_OBS1</strain>
    </source>
</reference>
<feature type="region of interest" description="Disordered" evidence="1">
    <location>
        <begin position="67"/>
        <end position="122"/>
    </location>
</feature>
<dbReference type="AlphaFoldDB" id="A0A8J7P763"/>
<feature type="compositionally biased region" description="Basic and acidic residues" evidence="1">
    <location>
        <begin position="67"/>
        <end position="77"/>
    </location>
</feature>
<name>A0A8J7P763_9BACT</name>
<dbReference type="EMBL" id="JAFLCK010000008">
    <property type="protein sequence ID" value="MBN8660119.1"/>
    <property type="molecule type" value="Genomic_DNA"/>
</dbReference>